<protein>
    <submittedName>
        <fullName evidence="3">Endonuclease-reverse transcriptase</fullName>
    </submittedName>
</protein>
<name>A0A7E4V613_PANRE</name>
<dbReference type="Proteomes" id="UP000492821">
    <property type="component" value="Unassembled WGS sequence"/>
</dbReference>
<proteinExistence type="predicted"/>
<reference evidence="3" key="2">
    <citation type="submission" date="2020-10" db="UniProtKB">
        <authorList>
            <consortium name="WormBaseParasite"/>
        </authorList>
    </citation>
    <scope>IDENTIFICATION</scope>
</reference>
<keyword evidence="2" id="KW-1185">Reference proteome</keyword>
<dbReference type="PANTHER" id="PTHR47027:SF20">
    <property type="entry name" value="REVERSE TRANSCRIPTASE-LIKE PROTEIN WITH RNA-DIRECTED DNA POLYMERASE DOMAIN"/>
    <property type="match status" value="1"/>
</dbReference>
<feature type="compositionally biased region" description="Basic residues" evidence="1">
    <location>
        <begin position="110"/>
        <end position="121"/>
    </location>
</feature>
<evidence type="ECO:0000313" key="3">
    <source>
        <dbReference type="WBParaSite" id="Pan_g16884.t1"/>
    </source>
</evidence>
<sequence length="129" mass="15330">MTGLSVSRTVPIPVKRRFFDQCILPAFLYAAETWSLTKTNQSRLEIAQRRMERAMLGITLRDKKPNEWIRRKTGLKDVVSNAQDRKRKFANKLNNHKGDRWTTRLTKWTPNKKRPLGRPPKRWKDDLTR</sequence>
<evidence type="ECO:0000313" key="2">
    <source>
        <dbReference type="Proteomes" id="UP000492821"/>
    </source>
</evidence>
<accession>A0A7E4V613</accession>
<dbReference type="AlphaFoldDB" id="A0A7E4V613"/>
<dbReference type="WBParaSite" id="Pan_g16884.t1">
    <property type="protein sequence ID" value="Pan_g16884.t1"/>
    <property type="gene ID" value="Pan_g16884"/>
</dbReference>
<organism evidence="2 3">
    <name type="scientific">Panagrellus redivivus</name>
    <name type="common">Microworm</name>
    <dbReference type="NCBI Taxonomy" id="6233"/>
    <lineage>
        <taxon>Eukaryota</taxon>
        <taxon>Metazoa</taxon>
        <taxon>Ecdysozoa</taxon>
        <taxon>Nematoda</taxon>
        <taxon>Chromadorea</taxon>
        <taxon>Rhabditida</taxon>
        <taxon>Tylenchina</taxon>
        <taxon>Panagrolaimomorpha</taxon>
        <taxon>Panagrolaimoidea</taxon>
        <taxon>Panagrolaimidae</taxon>
        <taxon>Panagrellus</taxon>
    </lineage>
</organism>
<feature type="region of interest" description="Disordered" evidence="1">
    <location>
        <begin position="100"/>
        <end position="129"/>
    </location>
</feature>
<evidence type="ECO:0000256" key="1">
    <source>
        <dbReference type="SAM" id="MobiDB-lite"/>
    </source>
</evidence>
<reference evidence="2" key="1">
    <citation type="journal article" date="2013" name="Genetics">
        <title>The draft genome and transcriptome of Panagrellus redivivus are shaped by the harsh demands of a free-living lifestyle.</title>
        <authorList>
            <person name="Srinivasan J."/>
            <person name="Dillman A.R."/>
            <person name="Macchietto M.G."/>
            <person name="Heikkinen L."/>
            <person name="Lakso M."/>
            <person name="Fracchia K.M."/>
            <person name="Antoshechkin I."/>
            <person name="Mortazavi A."/>
            <person name="Wong G."/>
            <person name="Sternberg P.W."/>
        </authorList>
    </citation>
    <scope>NUCLEOTIDE SEQUENCE [LARGE SCALE GENOMIC DNA]</scope>
    <source>
        <strain evidence="2">MT8872</strain>
    </source>
</reference>
<dbReference type="PANTHER" id="PTHR47027">
    <property type="entry name" value="REVERSE TRANSCRIPTASE DOMAIN-CONTAINING PROTEIN"/>
    <property type="match status" value="1"/>
</dbReference>